<reference evidence="3 4" key="1">
    <citation type="submission" date="2023-12" db="EMBL/GenBank/DDBJ databases">
        <title>A high-quality genome assembly for Dillenia turbinata (Dilleniales).</title>
        <authorList>
            <person name="Chanderbali A."/>
        </authorList>
    </citation>
    <scope>NUCLEOTIDE SEQUENCE [LARGE SCALE GENOMIC DNA]</scope>
    <source>
        <strain evidence="3">LSX21</strain>
        <tissue evidence="3">Leaf</tissue>
    </source>
</reference>
<gene>
    <name evidence="3" type="ORF">RJ641_030750</name>
</gene>
<dbReference type="Proteomes" id="UP001370490">
    <property type="component" value="Unassembled WGS sequence"/>
</dbReference>
<dbReference type="InterPro" id="IPR009057">
    <property type="entry name" value="Homeodomain-like_sf"/>
</dbReference>
<sequence>MRNPGKSNHSISEDGGLRKGPWTVEEDMKLMDSIKIQGADRWNFIACAAENILLRGELICT</sequence>
<proteinExistence type="predicted"/>
<protein>
    <submittedName>
        <fullName evidence="3">SANT/Myb domain</fullName>
    </submittedName>
</protein>
<dbReference type="PROSITE" id="PS50090">
    <property type="entry name" value="MYB_LIKE"/>
    <property type="match status" value="1"/>
</dbReference>
<comment type="caution">
    <text evidence="3">The sequence shown here is derived from an EMBL/GenBank/DDBJ whole genome shotgun (WGS) entry which is preliminary data.</text>
</comment>
<dbReference type="SUPFAM" id="SSF46689">
    <property type="entry name" value="Homeodomain-like"/>
    <property type="match status" value="1"/>
</dbReference>
<accession>A0AAN8W1B3</accession>
<feature type="region of interest" description="Disordered" evidence="1">
    <location>
        <begin position="1"/>
        <end position="20"/>
    </location>
</feature>
<dbReference type="EMBL" id="JBAMMX010000006">
    <property type="protein sequence ID" value="KAK6937242.1"/>
    <property type="molecule type" value="Genomic_DNA"/>
</dbReference>
<feature type="domain" description="Myb-like" evidence="2">
    <location>
        <begin position="14"/>
        <end position="61"/>
    </location>
</feature>
<organism evidence="3 4">
    <name type="scientific">Dillenia turbinata</name>
    <dbReference type="NCBI Taxonomy" id="194707"/>
    <lineage>
        <taxon>Eukaryota</taxon>
        <taxon>Viridiplantae</taxon>
        <taxon>Streptophyta</taxon>
        <taxon>Embryophyta</taxon>
        <taxon>Tracheophyta</taxon>
        <taxon>Spermatophyta</taxon>
        <taxon>Magnoliopsida</taxon>
        <taxon>eudicotyledons</taxon>
        <taxon>Gunneridae</taxon>
        <taxon>Pentapetalae</taxon>
        <taxon>Dilleniales</taxon>
        <taxon>Dilleniaceae</taxon>
        <taxon>Dillenia</taxon>
    </lineage>
</organism>
<name>A0AAN8W1B3_9MAGN</name>
<dbReference type="Pfam" id="PF00249">
    <property type="entry name" value="Myb_DNA-binding"/>
    <property type="match status" value="1"/>
</dbReference>
<evidence type="ECO:0000259" key="2">
    <source>
        <dbReference type="PROSITE" id="PS50090"/>
    </source>
</evidence>
<dbReference type="InterPro" id="IPR001005">
    <property type="entry name" value="SANT/Myb"/>
</dbReference>
<dbReference type="AlphaFoldDB" id="A0AAN8W1B3"/>
<keyword evidence="4" id="KW-1185">Reference proteome</keyword>
<evidence type="ECO:0000313" key="4">
    <source>
        <dbReference type="Proteomes" id="UP001370490"/>
    </source>
</evidence>
<feature type="compositionally biased region" description="Polar residues" evidence="1">
    <location>
        <begin position="1"/>
        <end position="10"/>
    </location>
</feature>
<evidence type="ECO:0000313" key="3">
    <source>
        <dbReference type="EMBL" id="KAK6937242.1"/>
    </source>
</evidence>
<dbReference type="Gene3D" id="1.10.10.60">
    <property type="entry name" value="Homeodomain-like"/>
    <property type="match status" value="1"/>
</dbReference>
<evidence type="ECO:0000256" key="1">
    <source>
        <dbReference type="SAM" id="MobiDB-lite"/>
    </source>
</evidence>
<dbReference type="CDD" id="cd00167">
    <property type="entry name" value="SANT"/>
    <property type="match status" value="1"/>
</dbReference>